<dbReference type="PROSITE" id="PS51257">
    <property type="entry name" value="PROKAR_LIPOPROTEIN"/>
    <property type="match status" value="1"/>
</dbReference>
<name>A0A1I3SGI2_9FLAO</name>
<organism evidence="3 4">
    <name type="scientific">Myroides guanonis</name>
    <dbReference type="NCBI Taxonomy" id="1150112"/>
    <lineage>
        <taxon>Bacteria</taxon>
        <taxon>Pseudomonadati</taxon>
        <taxon>Bacteroidota</taxon>
        <taxon>Flavobacteriia</taxon>
        <taxon>Flavobacteriales</taxon>
        <taxon>Flavobacteriaceae</taxon>
        <taxon>Myroides</taxon>
    </lineage>
</organism>
<dbReference type="STRING" id="1150112.SAMN04487893_11073"/>
<sequence length="114" mass="12854">MNKNYFYILFLSIFISCFSIQESIAQTQLPSTKASENIDGLNIYPNPISDGRVYIDTKLNNTKDISLYNVLGKKILSTTITGRELTLPYNISPGIYIISIKEKEATATRKIVIK</sequence>
<gene>
    <name evidence="3" type="ORF">SAMN04487893_11073</name>
</gene>
<dbReference type="Pfam" id="PF18962">
    <property type="entry name" value="Por_Secre_tail"/>
    <property type="match status" value="1"/>
</dbReference>
<dbReference type="OrthoDB" id="862563at2"/>
<dbReference type="AlphaFoldDB" id="A0A1I3SGI2"/>
<evidence type="ECO:0000256" key="1">
    <source>
        <dbReference type="ARBA" id="ARBA00022729"/>
    </source>
</evidence>
<evidence type="ECO:0000313" key="4">
    <source>
        <dbReference type="Proteomes" id="UP000243887"/>
    </source>
</evidence>
<feature type="domain" description="Secretion system C-terminal sorting" evidence="2">
    <location>
        <begin position="43"/>
        <end position="113"/>
    </location>
</feature>
<dbReference type="Proteomes" id="UP000243887">
    <property type="component" value="Unassembled WGS sequence"/>
</dbReference>
<protein>
    <submittedName>
        <fullName evidence="3">Por secretion system C-terminal sorting domain-containing protein</fullName>
    </submittedName>
</protein>
<evidence type="ECO:0000313" key="3">
    <source>
        <dbReference type="EMBL" id="SFJ57500.1"/>
    </source>
</evidence>
<keyword evidence="1" id="KW-0732">Signal</keyword>
<accession>A0A1I3SGI2</accession>
<dbReference type="NCBIfam" id="TIGR04183">
    <property type="entry name" value="Por_Secre_tail"/>
    <property type="match status" value="1"/>
</dbReference>
<reference evidence="4" key="1">
    <citation type="submission" date="2016-10" db="EMBL/GenBank/DDBJ databases">
        <authorList>
            <person name="Varghese N."/>
            <person name="Submissions S."/>
        </authorList>
    </citation>
    <scope>NUCLEOTIDE SEQUENCE [LARGE SCALE GENOMIC DNA]</scope>
    <source>
        <strain evidence="4">DSM 26542</strain>
    </source>
</reference>
<proteinExistence type="predicted"/>
<dbReference type="RefSeq" id="WP_090679574.1">
    <property type="nucleotide sequence ID" value="NZ_FORU01000010.1"/>
</dbReference>
<dbReference type="EMBL" id="FORU01000010">
    <property type="protein sequence ID" value="SFJ57500.1"/>
    <property type="molecule type" value="Genomic_DNA"/>
</dbReference>
<evidence type="ECO:0000259" key="2">
    <source>
        <dbReference type="Pfam" id="PF18962"/>
    </source>
</evidence>
<keyword evidence="4" id="KW-1185">Reference proteome</keyword>
<dbReference type="InterPro" id="IPR026444">
    <property type="entry name" value="Secre_tail"/>
</dbReference>